<protein>
    <recommendedName>
        <fullName evidence="3">TraB/GumN family protein</fullName>
    </recommendedName>
</protein>
<sequence>MNKTFIFLLCFSCNVLAYPVWDITLPGGQHFHMIGSTHLGVTGIPPVPATLIDQVKKANALITEVNTDDGPEINQQETILPLSKASPDNLARVLTKDELSKLRMICMALNIDCNKLGRMSFWQVGILLDQKQVRLLGFTHKDNIDSLLIHLARQNNKRIISLEDQHTVSSLFKKLSEPDTGANFLRDNILYRTSHIQMIRKTMNLWLNNLPEKVDDIPYAIHSDEIGNLILHDRNKRWSQKLKTLPEGNYVVVVGVAHLIGPDNLITELQKTNS</sequence>
<dbReference type="PANTHER" id="PTHR40590">
    <property type="entry name" value="CYTOPLASMIC PROTEIN-RELATED"/>
    <property type="match status" value="1"/>
</dbReference>
<evidence type="ECO:0000313" key="2">
    <source>
        <dbReference type="EMBL" id="EAB8479221.1"/>
    </source>
</evidence>
<dbReference type="InterPro" id="IPR002816">
    <property type="entry name" value="TraB/PrgY/GumN_fam"/>
</dbReference>
<feature type="chain" id="PRO_5019582059" description="TraB/GumN family protein" evidence="1">
    <location>
        <begin position="18"/>
        <end position="274"/>
    </location>
</feature>
<proteinExistence type="predicted"/>
<evidence type="ECO:0008006" key="3">
    <source>
        <dbReference type="Google" id="ProtNLM"/>
    </source>
</evidence>
<dbReference type="EMBL" id="AAAFYZ010000090">
    <property type="protein sequence ID" value="EAB8479221.1"/>
    <property type="molecule type" value="Genomic_DNA"/>
</dbReference>
<keyword evidence="1" id="KW-0732">Signal</keyword>
<dbReference type="Proteomes" id="UP000839644">
    <property type="component" value="Unassembled WGS sequence"/>
</dbReference>
<dbReference type="AlphaFoldDB" id="A0A3Y9C5I6"/>
<accession>A0A3Y9C5I6</accession>
<dbReference type="PANTHER" id="PTHR40590:SF1">
    <property type="entry name" value="CYTOPLASMIC PROTEIN"/>
    <property type="match status" value="1"/>
</dbReference>
<evidence type="ECO:0000256" key="1">
    <source>
        <dbReference type="SAM" id="SignalP"/>
    </source>
</evidence>
<dbReference type="Pfam" id="PF01963">
    <property type="entry name" value="TraB_PrgY_gumN"/>
    <property type="match status" value="1"/>
</dbReference>
<gene>
    <name evidence="2" type="ORF">AU894_24125</name>
</gene>
<comment type="caution">
    <text evidence="2">The sequence shown here is derived from an EMBL/GenBank/DDBJ whole genome shotgun (WGS) entry which is preliminary data.</text>
</comment>
<name>A0A3Y9C5I6_SALEB</name>
<organism evidence="2">
    <name type="scientific">Salmonella enterica subsp. enterica serovar Java</name>
    <dbReference type="NCBI Taxonomy" id="224729"/>
    <lineage>
        <taxon>Bacteria</taxon>
        <taxon>Pseudomonadati</taxon>
        <taxon>Pseudomonadota</taxon>
        <taxon>Gammaproteobacteria</taxon>
        <taxon>Enterobacterales</taxon>
        <taxon>Enterobacteriaceae</taxon>
        <taxon>Salmonella</taxon>
    </lineage>
</organism>
<dbReference type="CDD" id="cd14789">
    <property type="entry name" value="Tiki"/>
    <property type="match status" value="1"/>
</dbReference>
<feature type="signal peptide" evidence="1">
    <location>
        <begin position="1"/>
        <end position="17"/>
    </location>
</feature>
<reference evidence="2" key="1">
    <citation type="submission" date="2018-08" db="EMBL/GenBank/DDBJ databases">
        <authorList>
            <person name="Ashton P.M."/>
            <person name="Dallman T."/>
            <person name="Nair S."/>
            <person name="De Pinna E."/>
            <person name="Peters T."/>
            <person name="Grant K."/>
        </authorList>
    </citation>
    <scope>NUCLEOTIDE SEQUENCE [LARGE SCALE GENOMIC DNA]</scope>
    <source>
        <strain evidence="2">43913</strain>
    </source>
</reference>
<dbReference type="InterPro" id="IPR047111">
    <property type="entry name" value="YbaP-like"/>
</dbReference>